<evidence type="ECO:0000313" key="3">
    <source>
        <dbReference type="Proteomes" id="UP000245764"/>
    </source>
</evidence>
<keyword evidence="1" id="KW-1133">Transmembrane helix</keyword>
<evidence type="ECO:0000313" key="2">
    <source>
        <dbReference type="EMBL" id="SMR42340.1"/>
    </source>
</evidence>
<proteinExistence type="predicted"/>
<dbReference type="AlphaFoldDB" id="A0A2H1FLZ5"/>
<protein>
    <submittedName>
        <fullName evidence="2">Uncharacterized protein</fullName>
    </submittedName>
</protein>
<feature type="transmembrane region" description="Helical" evidence="1">
    <location>
        <begin position="39"/>
        <end position="56"/>
    </location>
</feature>
<keyword evidence="1" id="KW-0472">Membrane</keyword>
<organism evidence="2 3">
    <name type="scientific">Zymoseptoria tritici ST99CH_1E4</name>
    <dbReference type="NCBI Taxonomy" id="1276532"/>
    <lineage>
        <taxon>Eukaryota</taxon>
        <taxon>Fungi</taxon>
        <taxon>Dikarya</taxon>
        <taxon>Ascomycota</taxon>
        <taxon>Pezizomycotina</taxon>
        <taxon>Dothideomycetes</taxon>
        <taxon>Dothideomycetidae</taxon>
        <taxon>Mycosphaerellales</taxon>
        <taxon>Mycosphaerellaceae</taxon>
        <taxon>Zymoseptoria</taxon>
    </lineage>
</organism>
<dbReference type="EMBL" id="LT854253">
    <property type="protein sequence ID" value="SMR42340.1"/>
    <property type="molecule type" value="Genomic_DNA"/>
</dbReference>
<reference evidence="3" key="1">
    <citation type="submission" date="2017-05" db="EMBL/GenBank/DDBJ databases">
        <authorList>
            <person name="Song R."/>
            <person name="Chenine A.L."/>
            <person name="Ruprecht R.M."/>
        </authorList>
    </citation>
    <scope>NUCLEOTIDE SEQUENCE [LARGE SCALE GENOMIC DNA]</scope>
</reference>
<evidence type="ECO:0000256" key="1">
    <source>
        <dbReference type="SAM" id="Phobius"/>
    </source>
</evidence>
<dbReference type="Proteomes" id="UP000245764">
    <property type="component" value="Chromosome 1"/>
</dbReference>
<gene>
    <name evidence="2" type="ORF">ZT1E4_G1118</name>
</gene>
<name>A0A2H1FLZ5_ZYMTR</name>
<sequence>MPVSAAVAEWSKAVDLRSNVIVTEISTGETRARSNRVRSIINCIIVFLFLLAQLSWKCYICVQATWKLVRHAE</sequence>
<accession>A0A2H1FLZ5</accession>
<keyword evidence="1" id="KW-0812">Transmembrane</keyword>